<keyword evidence="1 2" id="KW-0727">SH2 domain</keyword>
<dbReference type="Proteomes" id="UP001558652">
    <property type="component" value="Unassembled WGS sequence"/>
</dbReference>
<dbReference type="Gene3D" id="2.30.29.30">
    <property type="entry name" value="Pleckstrin-homology domain (PH domain)/Phosphotyrosine-binding domain (PTB)"/>
    <property type="match status" value="1"/>
</dbReference>
<dbReference type="FunFam" id="3.30.505.10:FF:000005">
    <property type="entry name" value="SHC-transforming protein 1 isoform 3"/>
    <property type="match status" value="1"/>
</dbReference>
<evidence type="ECO:0000256" key="2">
    <source>
        <dbReference type="PROSITE-ProRule" id="PRU00191"/>
    </source>
</evidence>
<dbReference type="PRINTS" id="PR00401">
    <property type="entry name" value="SH2DOMAIN"/>
</dbReference>
<evidence type="ECO:0000259" key="4">
    <source>
        <dbReference type="PROSITE" id="PS50001"/>
    </source>
</evidence>
<dbReference type="InterPro" id="IPR051235">
    <property type="entry name" value="CEP152/SHC-Transforming"/>
</dbReference>
<evidence type="ECO:0008006" key="7">
    <source>
        <dbReference type="Google" id="ProtNLM"/>
    </source>
</evidence>
<keyword evidence="6" id="KW-1185">Reference proteome</keyword>
<dbReference type="SUPFAM" id="SSF55550">
    <property type="entry name" value="SH2 domain"/>
    <property type="match status" value="1"/>
</dbReference>
<protein>
    <recommendedName>
        <fullName evidence="7">SHC-transforming protein 1</fullName>
    </recommendedName>
</protein>
<dbReference type="SMART" id="SM00462">
    <property type="entry name" value="PTB"/>
    <property type="match status" value="1"/>
</dbReference>
<dbReference type="Pfam" id="PF00017">
    <property type="entry name" value="SH2"/>
    <property type="match status" value="1"/>
</dbReference>
<dbReference type="FunFam" id="2.30.29.30:FF:000377">
    <property type="entry name" value="Shc transforming protein"/>
    <property type="match status" value="1"/>
</dbReference>
<dbReference type="PROSITE" id="PS01179">
    <property type="entry name" value="PID"/>
    <property type="match status" value="1"/>
</dbReference>
<gene>
    <name evidence="5" type="ORF">AAG570_007586</name>
</gene>
<feature type="domain" description="SH2" evidence="4">
    <location>
        <begin position="307"/>
        <end position="398"/>
    </location>
</feature>
<comment type="caution">
    <text evidence="5">The sequence shown here is derived from an EMBL/GenBank/DDBJ whole genome shotgun (WGS) entry which is preliminary data.</text>
</comment>
<name>A0ABD0XV91_9HEMI</name>
<dbReference type="CDD" id="cd09925">
    <property type="entry name" value="SH2_SHC"/>
    <property type="match status" value="1"/>
</dbReference>
<dbReference type="InterPro" id="IPR006020">
    <property type="entry name" value="PTB/PI_dom"/>
</dbReference>
<dbReference type="Pfam" id="PF00640">
    <property type="entry name" value="PID"/>
    <property type="match status" value="1"/>
</dbReference>
<accession>A0ABD0XV91</accession>
<dbReference type="CDD" id="cd01209">
    <property type="entry name" value="PTB_Shc"/>
    <property type="match status" value="1"/>
</dbReference>
<dbReference type="PANTHER" id="PTHR10337:SF11">
    <property type="entry name" value="DSHC PROTEIN"/>
    <property type="match status" value="1"/>
</dbReference>
<sequence>MNFMQKPARGWLHDDEIIRSTGVVYIVRYIGCLEVLASMKQLDFDTRFLVAKECINRVCEAAGLKTVDRRRKPEKRVARALGNRVKMDHAGANVKLNISAKCISLRTMEGNHQISVHDMPKISFASGGDSETLDFVAYVAKDDRDIRACYVLECGRGMAQDVITTIGQAFVLKFKDYLTSPEAVCSISNRPMINTQDADREYYNDLPGSLPPPVPPLPATNAPSVSKMPAQRGILTNLVPLFSFNRLPSTNLIDLNSELPPPPILNHNYVNDVIFNPRPAPRDVFDMQPFENTLPQSETSQLQNEEWFHGVIDRAQAEALLKNDGDFLVRESSATAGQYVLTGLQGGTKKHLLLIDPEGMVRTKDRMFESVSHLINYHCNNQLPIISAESALVLRNPVRRSNL</sequence>
<dbReference type="SUPFAM" id="SSF50729">
    <property type="entry name" value="PH domain-like"/>
    <property type="match status" value="1"/>
</dbReference>
<dbReference type="InterPro" id="IPR011993">
    <property type="entry name" value="PH-like_dom_sf"/>
</dbReference>
<evidence type="ECO:0000259" key="3">
    <source>
        <dbReference type="PROSITE" id="PS01179"/>
    </source>
</evidence>
<dbReference type="InterPro" id="IPR006019">
    <property type="entry name" value="PID_Shc-like"/>
</dbReference>
<dbReference type="InterPro" id="IPR035676">
    <property type="entry name" value="SHC_SH2"/>
</dbReference>
<dbReference type="InterPro" id="IPR000980">
    <property type="entry name" value="SH2"/>
</dbReference>
<dbReference type="EMBL" id="JBFDAA010000021">
    <property type="protein sequence ID" value="KAL1114762.1"/>
    <property type="molecule type" value="Genomic_DNA"/>
</dbReference>
<evidence type="ECO:0000313" key="5">
    <source>
        <dbReference type="EMBL" id="KAL1114762.1"/>
    </source>
</evidence>
<evidence type="ECO:0000313" key="6">
    <source>
        <dbReference type="Proteomes" id="UP001558652"/>
    </source>
</evidence>
<feature type="domain" description="PID" evidence="3">
    <location>
        <begin position="22"/>
        <end position="198"/>
    </location>
</feature>
<organism evidence="5 6">
    <name type="scientific">Ranatra chinensis</name>
    <dbReference type="NCBI Taxonomy" id="642074"/>
    <lineage>
        <taxon>Eukaryota</taxon>
        <taxon>Metazoa</taxon>
        <taxon>Ecdysozoa</taxon>
        <taxon>Arthropoda</taxon>
        <taxon>Hexapoda</taxon>
        <taxon>Insecta</taxon>
        <taxon>Pterygota</taxon>
        <taxon>Neoptera</taxon>
        <taxon>Paraneoptera</taxon>
        <taxon>Hemiptera</taxon>
        <taxon>Heteroptera</taxon>
        <taxon>Panheteroptera</taxon>
        <taxon>Nepomorpha</taxon>
        <taxon>Nepidae</taxon>
        <taxon>Ranatrinae</taxon>
        <taxon>Ranatra</taxon>
    </lineage>
</organism>
<dbReference type="AlphaFoldDB" id="A0ABD0XV91"/>
<dbReference type="Gene3D" id="3.30.505.10">
    <property type="entry name" value="SH2 domain"/>
    <property type="match status" value="1"/>
</dbReference>
<proteinExistence type="predicted"/>
<dbReference type="PRINTS" id="PR00629">
    <property type="entry name" value="SHCPIDOMAIN"/>
</dbReference>
<reference evidence="5 6" key="1">
    <citation type="submission" date="2024-07" db="EMBL/GenBank/DDBJ databases">
        <title>Chromosome-level genome assembly of the water stick insect Ranatra chinensis (Heteroptera: Nepidae).</title>
        <authorList>
            <person name="Liu X."/>
        </authorList>
    </citation>
    <scope>NUCLEOTIDE SEQUENCE [LARGE SCALE GENOMIC DNA]</scope>
    <source>
        <strain evidence="5">Cailab_2021Rc</strain>
        <tissue evidence="5">Muscle</tissue>
    </source>
</reference>
<dbReference type="InterPro" id="IPR036860">
    <property type="entry name" value="SH2_dom_sf"/>
</dbReference>
<evidence type="ECO:0000256" key="1">
    <source>
        <dbReference type="ARBA" id="ARBA00022999"/>
    </source>
</evidence>
<dbReference type="PROSITE" id="PS50001">
    <property type="entry name" value="SH2"/>
    <property type="match status" value="1"/>
</dbReference>
<dbReference type="SMART" id="SM00252">
    <property type="entry name" value="SH2"/>
    <property type="match status" value="1"/>
</dbReference>
<dbReference type="PANTHER" id="PTHR10337">
    <property type="entry name" value="SHC TRANSFORMING PROTEIN"/>
    <property type="match status" value="1"/>
</dbReference>